<sequence>AHLRYSNIYGFLDFSKPNIEIYTQAPAKQSGCGAQQ</sequence>
<reference evidence="1 2" key="1">
    <citation type="journal article" date="2011" name="PLoS Pathog.">
        <title>Dynamic evolution of pathogenicity revealed by sequencing and comparative genomics of 19 Pseudomonas syringae isolates.</title>
        <authorList>
            <person name="Baltrus D.A."/>
            <person name="Nishimura M.T."/>
            <person name="Romanchuk A."/>
            <person name="Chang J.H."/>
            <person name="Mukhtar M.S."/>
            <person name="Cherkis K."/>
            <person name="Roach J."/>
            <person name="Grant S.R."/>
            <person name="Jones C.D."/>
            <person name="Dangl J.L."/>
        </authorList>
    </citation>
    <scope>NUCLEOTIDE SEQUENCE [LARGE SCALE GENOMIC DNA]</scope>
    <source>
        <strain evidence="1 2">1704B</strain>
    </source>
</reference>
<dbReference type="EMBL" id="AEAI01001061">
    <property type="protein sequence ID" value="EGH44730.1"/>
    <property type="molecule type" value="Genomic_DNA"/>
</dbReference>
<gene>
    <name evidence="1" type="ORF">PSYPI_21110</name>
</gene>
<protein>
    <submittedName>
        <fullName evidence="1">Uncharacterized protein</fullName>
    </submittedName>
</protein>
<comment type="caution">
    <text evidence="1">The sequence shown here is derived from an EMBL/GenBank/DDBJ whole genome shotgun (WGS) entry which is preliminary data.</text>
</comment>
<dbReference type="Proteomes" id="UP000004986">
    <property type="component" value="Unassembled WGS sequence"/>
</dbReference>
<evidence type="ECO:0000313" key="2">
    <source>
        <dbReference type="Proteomes" id="UP000004986"/>
    </source>
</evidence>
<keyword evidence="2" id="KW-1185">Reference proteome</keyword>
<accession>F3GCD0</accession>
<feature type="non-terminal residue" evidence="1">
    <location>
        <position position="1"/>
    </location>
</feature>
<organism evidence="1 2">
    <name type="scientific">Pseudomonas syringae pv. pisi str. 1704B</name>
    <dbReference type="NCBI Taxonomy" id="629263"/>
    <lineage>
        <taxon>Bacteria</taxon>
        <taxon>Pseudomonadati</taxon>
        <taxon>Pseudomonadota</taxon>
        <taxon>Gammaproteobacteria</taxon>
        <taxon>Pseudomonadales</taxon>
        <taxon>Pseudomonadaceae</taxon>
        <taxon>Pseudomonas</taxon>
        <taxon>Pseudomonas syringae</taxon>
    </lineage>
</organism>
<dbReference type="AlphaFoldDB" id="F3GCD0"/>
<evidence type="ECO:0000313" key="1">
    <source>
        <dbReference type="EMBL" id="EGH44730.1"/>
    </source>
</evidence>
<dbReference type="HOGENOM" id="CLU_3352984_0_0_6"/>
<proteinExistence type="predicted"/>
<name>F3GCD0_PSESJ</name>